<dbReference type="InterPro" id="IPR036397">
    <property type="entry name" value="RNaseH_sf"/>
</dbReference>
<feature type="domain" description="Mos1 transposase HTH" evidence="2">
    <location>
        <begin position="4"/>
        <end position="48"/>
    </location>
</feature>
<dbReference type="InterPro" id="IPR052709">
    <property type="entry name" value="Transposase-MT_Hybrid"/>
</dbReference>
<organism evidence="3">
    <name type="scientific">Ooceraea biroi</name>
    <name type="common">Clonal raider ant</name>
    <name type="synonym">Cerapachys biroi</name>
    <dbReference type="NCBI Taxonomy" id="2015173"/>
    <lineage>
        <taxon>Eukaryota</taxon>
        <taxon>Metazoa</taxon>
        <taxon>Ecdysozoa</taxon>
        <taxon>Arthropoda</taxon>
        <taxon>Hexapoda</taxon>
        <taxon>Insecta</taxon>
        <taxon>Pterygota</taxon>
        <taxon>Neoptera</taxon>
        <taxon>Endopterygota</taxon>
        <taxon>Hymenoptera</taxon>
        <taxon>Apocrita</taxon>
        <taxon>Aculeata</taxon>
        <taxon>Formicoidea</taxon>
        <taxon>Formicidae</taxon>
        <taxon>Dorylinae</taxon>
        <taxon>Ooceraea</taxon>
    </lineage>
</organism>
<evidence type="ECO:0000256" key="1">
    <source>
        <dbReference type="SAM" id="MobiDB-lite"/>
    </source>
</evidence>
<accession>A0A3L8DW42</accession>
<reference evidence="3" key="2">
    <citation type="submission" date="2018-07" db="EMBL/GenBank/DDBJ databases">
        <authorList>
            <person name="Mckenzie S.K."/>
            <person name="Kronauer D.J.C."/>
        </authorList>
    </citation>
    <scope>NUCLEOTIDE SEQUENCE</scope>
    <source>
        <strain evidence="3">Clonal line C1</strain>
    </source>
</reference>
<dbReference type="PANTHER" id="PTHR46060">
    <property type="entry name" value="MARINER MOS1 TRANSPOSASE-LIKE PROTEIN"/>
    <property type="match status" value="1"/>
</dbReference>
<proteinExistence type="predicted"/>
<evidence type="ECO:0000313" key="3">
    <source>
        <dbReference type="EMBL" id="RLU24664.1"/>
    </source>
</evidence>
<comment type="caution">
    <text evidence="3">The sequence shown here is derived from an EMBL/GenBank/DDBJ whole genome shotgun (WGS) entry which is preliminary data.</text>
</comment>
<dbReference type="InterPro" id="IPR041426">
    <property type="entry name" value="Mos1_HTH"/>
</dbReference>
<sequence length="193" mass="22719">MEQRANIKFCVKLGKTFTEIFALMKEVYGDDCLSRTRVFEWYKRFQDGRDALEDDSKPGRPKTKNRDELVEKVREMIAYDANSTVRWMAEELNTTKDMIHEILTKDLNKRKVCARFVPHALNEDQEIARVEHCKDLIKTARRNCTFLESIVTGDETWCFKYDPQTKRQSATWKSPGSPKSKNCVSRSHERRQC</sequence>
<dbReference type="OrthoDB" id="7537251at2759"/>
<dbReference type="Gene3D" id="1.10.10.1450">
    <property type="match status" value="1"/>
</dbReference>
<name>A0A3L8DW42_OOCBI</name>
<gene>
    <name evidence="3" type="ORF">DMN91_002753</name>
</gene>
<dbReference type="GO" id="GO:0003676">
    <property type="term" value="F:nucleic acid binding"/>
    <property type="evidence" value="ECO:0007669"/>
    <property type="project" value="InterPro"/>
</dbReference>
<protein>
    <recommendedName>
        <fullName evidence="2">Mos1 transposase HTH domain-containing protein</fullName>
    </recommendedName>
</protein>
<dbReference type="EMBL" id="QOIP01000003">
    <property type="protein sequence ID" value="RLU24664.1"/>
    <property type="molecule type" value="Genomic_DNA"/>
</dbReference>
<feature type="compositionally biased region" description="Polar residues" evidence="1">
    <location>
        <begin position="169"/>
        <end position="185"/>
    </location>
</feature>
<reference evidence="3" key="1">
    <citation type="journal article" date="2018" name="Genome Res.">
        <title>The genomic architecture and molecular evolution of ant odorant receptors.</title>
        <authorList>
            <person name="McKenzie S.K."/>
            <person name="Kronauer D.J.C."/>
        </authorList>
    </citation>
    <scope>NUCLEOTIDE SEQUENCE [LARGE SCALE GENOMIC DNA]</scope>
    <source>
        <strain evidence="3">Clonal line C1</strain>
    </source>
</reference>
<dbReference type="AlphaFoldDB" id="A0A3L8DW42"/>
<dbReference type="Gene3D" id="3.30.420.10">
    <property type="entry name" value="Ribonuclease H-like superfamily/Ribonuclease H"/>
    <property type="match status" value="1"/>
</dbReference>
<evidence type="ECO:0000259" key="2">
    <source>
        <dbReference type="Pfam" id="PF17906"/>
    </source>
</evidence>
<dbReference type="Pfam" id="PF17906">
    <property type="entry name" value="HTH_48"/>
    <property type="match status" value="1"/>
</dbReference>
<dbReference type="Proteomes" id="UP000279307">
    <property type="component" value="Chromosome 3"/>
</dbReference>
<dbReference type="PANTHER" id="PTHR46060:SF1">
    <property type="entry name" value="MARINER MOS1 TRANSPOSASE-LIKE PROTEIN"/>
    <property type="match status" value="1"/>
</dbReference>
<feature type="region of interest" description="Disordered" evidence="1">
    <location>
        <begin position="169"/>
        <end position="193"/>
    </location>
</feature>